<dbReference type="InterPro" id="IPR044925">
    <property type="entry name" value="His-Me_finger_sf"/>
</dbReference>
<dbReference type="AlphaFoldDB" id="A0A1Y0ZJ22"/>
<accession>A0A1Y0ZJ22</accession>
<protein>
    <recommendedName>
        <fullName evidence="4">AP2/ERF domain-containing protein</fullName>
    </recommendedName>
</protein>
<dbReference type="SUPFAM" id="SSF54060">
    <property type="entry name" value="His-Me finger endonucleases"/>
    <property type="match status" value="1"/>
</dbReference>
<evidence type="ECO:0000256" key="3">
    <source>
        <dbReference type="ARBA" id="ARBA00023163"/>
    </source>
</evidence>
<dbReference type="GO" id="GO:0003700">
    <property type="term" value="F:DNA-binding transcription factor activity"/>
    <property type="evidence" value="ECO:0007669"/>
    <property type="project" value="InterPro"/>
</dbReference>
<dbReference type="Gene3D" id="3.30.730.10">
    <property type="entry name" value="AP2/ERF domain"/>
    <property type="match status" value="1"/>
</dbReference>
<dbReference type="InterPro" id="IPR001471">
    <property type="entry name" value="AP2/ERF_dom"/>
</dbReference>
<feature type="domain" description="AP2/ERF" evidence="4">
    <location>
        <begin position="118"/>
        <end position="171"/>
    </location>
</feature>
<keyword evidence="3" id="KW-0804">Transcription</keyword>
<dbReference type="SUPFAM" id="SSF54171">
    <property type="entry name" value="DNA-binding domain"/>
    <property type="match status" value="1"/>
</dbReference>
<dbReference type="GO" id="GO:0003677">
    <property type="term" value="F:DNA binding"/>
    <property type="evidence" value="ECO:0007669"/>
    <property type="project" value="UniProtKB-KW"/>
</dbReference>
<dbReference type="RefSeq" id="WP_060851396.1">
    <property type="nucleotide sequence ID" value="NZ_AP014707.1"/>
</dbReference>
<dbReference type="Pfam" id="PF13392">
    <property type="entry name" value="HNH_3"/>
    <property type="match status" value="1"/>
</dbReference>
<evidence type="ECO:0000313" key="6">
    <source>
        <dbReference type="Proteomes" id="UP000061432"/>
    </source>
</evidence>
<dbReference type="InterPro" id="IPR036955">
    <property type="entry name" value="AP2/ERF_dom_sf"/>
</dbReference>
<keyword evidence="1" id="KW-0805">Transcription regulation</keyword>
<name>A0A1Y0ZJ22_9HYPH</name>
<dbReference type="OrthoDB" id="388551at2"/>
<evidence type="ECO:0000256" key="1">
    <source>
        <dbReference type="ARBA" id="ARBA00023015"/>
    </source>
</evidence>
<dbReference type="InterPro" id="IPR003615">
    <property type="entry name" value="HNH_nuc"/>
</dbReference>
<reference evidence="5 6" key="1">
    <citation type="journal article" date="2015" name="Genome Announc.">
        <title>Complete Genome Sequence of Methylobacterium aquaticum Strain 22A, Isolated from Racomitrium japonicum Moss.</title>
        <authorList>
            <person name="Tani A."/>
            <person name="Ogura Y."/>
            <person name="Hayashi T."/>
            <person name="Kimbara K."/>
        </authorList>
    </citation>
    <scope>NUCLEOTIDE SEQUENCE [LARGE SCALE GENOMIC DNA]</scope>
    <source>
        <strain evidence="5 6">MA-22A</strain>
        <plasmid evidence="6">Plasmid pMaq22A_3p DNA</plasmid>
    </source>
</reference>
<reference evidence="6" key="2">
    <citation type="submission" date="2015-01" db="EMBL/GenBank/DDBJ databases">
        <title>Complete genome sequence of Methylobacterium aquaticum strain 22A.</title>
        <authorList>
            <person name="Tani A."/>
            <person name="Ogura Y."/>
            <person name="Hayashi T."/>
        </authorList>
    </citation>
    <scope>NUCLEOTIDE SEQUENCE [LARGE SCALE GENOMIC DNA]</scope>
    <source>
        <strain evidence="6">MA-22A</strain>
        <plasmid evidence="6">Plasmid pMaq22A_3p DNA</plasmid>
    </source>
</reference>
<keyword evidence="5" id="KW-0614">Plasmid</keyword>
<dbReference type="InterPro" id="IPR016177">
    <property type="entry name" value="DNA-bd_dom_sf"/>
</dbReference>
<geneLocation type="plasmid" evidence="6">
    <name>pMaq22A_3p DNA</name>
</geneLocation>
<dbReference type="Proteomes" id="UP000061432">
    <property type="component" value="Plasmid pMaq22A_3p"/>
</dbReference>
<dbReference type="EMBL" id="AP014707">
    <property type="protein sequence ID" value="BAR47384.1"/>
    <property type="molecule type" value="Genomic_DNA"/>
</dbReference>
<evidence type="ECO:0000256" key="2">
    <source>
        <dbReference type="ARBA" id="ARBA00023125"/>
    </source>
</evidence>
<evidence type="ECO:0000259" key="4">
    <source>
        <dbReference type="PROSITE" id="PS51032"/>
    </source>
</evidence>
<sequence>MTIRNVPVAWLRERFAYEPDTGIVRHRVGTTRADAGDRADYPAGRGYRKLTFTYEGRRYQVRVQQIAWALHHGEHPSEGTEIDHRDRVRDHNWIDNLRPATPAQNKTNMVRSTKRSGLPRGVFHAKAKNGTFVARIGIDRKHRHLGTFRTAEEASAVYEAELARHRGEFAQ</sequence>
<keyword evidence="2" id="KW-0238">DNA-binding</keyword>
<evidence type="ECO:0000313" key="5">
    <source>
        <dbReference type="EMBL" id="BAR47384.1"/>
    </source>
</evidence>
<dbReference type="KEGG" id="maqu:Maq22A_3p50580"/>
<proteinExistence type="predicted"/>
<organism evidence="5 6">
    <name type="scientific">Methylobacterium aquaticum</name>
    <dbReference type="NCBI Taxonomy" id="270351"/>
    <lineage>
        <taxon>Bacteria</taxon>
        <taxon>Pseudomonadati</taxon>
        <taxon>Pseudomonadota</taxon>
        <taxon>Alphaproteobacteria</taxon>
        <taxon>Hyphomicrobiales</taxon>
        <taxon>Methylobacteriaceae</taxon>
        <taxon>Methylobacterium</taxon>
    </lineage>
</organism>
<dbReference type="PROSITE" id="PS51032">
    <property type="entry name" value="AP2_ERF"/>
    <property type="match status" value="1"/>
</dbReference>
<dbReference type="Gene3D" id="3.90.75.20">
    <property type="match status" value="1"/>
</dbReference>
<gene>
    <name evidence="5" type="ORF">Maq22A_3p50580</name>
</gene>